<dbReference type="AlphaFoldDB" id="A0A4Q9M4W3"/>
<evidence type="ECO:0000313" key="1">
    <source>
        <dbReference type="EMBL" id="TBU21960.1"/>
    </source>
</evidence>
<name>A0A4Q9M4W3_9APHY</name>
<sequence>MRLEEELGRLWSARVDRRDRAFLRNSRMSWRRAREATIGEGSRRWWTCFCVSTNSAALTTMMEGAGKLNARWADYDRL</sequence>
<protein>
    <submittedName>
        <fullName evidence="1">Uncharacterized protein</fullName>
    </submittedName>
</protein>
<organism evidence="1">
    <name type="scientific">Dichomitus squalens</name>
    <dbReference type="NCBI Taxonomy" id="114155"/>
    <lineage>
        <taxon>Eukaryota</taxon>
        <taxon>Fungi</taxon>
        <taxon>Dikarya</taxon>
        <taxon>Basidiomycota</taxon>
        <taxon>Agaricomycotina</taxon>
        <taxon>Agaricomycetes</taxon>
        <taxon>Polyporales</taxon>
        <taxon>Polyporaceae</taxon>
        <taxon>Dichomitus</taxon>
    </lineage>
</organism>
<dbReference type="EMBL" id="ML143565">
    <property type="protein sequence ID" value="TBU21960.1"/>
    <property type="molecule type" value="Genomic_DNA"/>
</dbReference>
<dbReference type="Proteomes" id="UP000292957">
    <property type="component" value="Unassembled WGS sequence"/>
</dbReference>
<gene>
    <name evidence="1" type="ORF">BD311DRAFT_771252</name>
</gene>
<proteinExistence type="predicted"/>
<reference evidence="1" key="1">
    <citation type="submission" date="2019-01" db="EMBL/GenBank/DDBJ databases">
        <title>Draft genome sequences of three monokaryotic isolates of the white-rot basidiomycete fungus Dichomitus squalens.</title>
        <authorList>
            <consortium name="DOE Joint Genome Institute"/>
            <person name="Lopez S.C."/>
            <person name="Andreopoulos B."/>
            <person name="Pangilinan J."/>
            <person name="Lipzen A."/>
            <person name="Riley R."/>
            <person name="Ahrendt S."/>
            <person name="Ng V."/>
            <person name="Barry K."/>
            <person name="Daum C."/>
            <person name="Grigoriev I.V."/>
            <person name="Hilden K.S."/>
            <person name="Makela M.R."/>
            <person name="de Vries R.P."/>
        </authorList>
    </citation>
    <scope>NUCLEOTIDE SEQUENCE [LARGE SCALE GENOMIC DNA]</scope>
    <source>
        <strain evidence="1">OM18370.1</strain>
    </source>
</reference>
<accession>A0A4Q9M4W3</accession>